<name>A0ABP7RJN4_9PSEU</name>
<evidence type="ECO:0000256" key="6">
    <source>
        <dbReference type="NCBIfam" id="TIGR01068"/>
    </source>
</evidence>
<feature type="domain" description="Thioredoxin" evidence="8">
    <location>
        <begin position="1"/>
        <end position="112"/>
    </location>
</feature>
<dbReference type="PANTHER" id="PTHR45663:SF11">
    <property type="entry name" value="GEO12009P1"/>
    <property type="match status" value="1"/>
</dbReference>
<dbReference type="PROSITE" id="PS00194">
    <property type="entry name" value="THIOREDOXIN_1"/>
    <property type="match status" value="1"/>
</dbReference>
<evidence type="ECO:0000256" key="2">
    <source>
        <dbReference type="ARBA" id="ARBA00022448"/>
    </source>
</evidence>
<dbReference type="PIRSF" id="PIRSF000077">
    <property type="entry name" value="Thioredoxin"/>
    <property type="match status" value="1"/>
</dbReference>
<comment type="similarity">
    <text evidence="1 7">Belongs to the thioredoxin family.</text>
</comment>
<dbReference type="EMBL" id="BAABAL010000005">
    <property type="protein sequence ID" value="GAA3998488.1"/>
    <property type="molecule type" value="Genomic_DNA"/>
</dbReference>
<proteinExistence type="inferred from homology"/>
<evidence type="ECO:0000256" key="4">
    <source>
        <dbReference type="ARBA" id="ARBA00023157"/>
    </source>
</evidence>
<evidence type="ECO:0000313" key="10">
    <source>
        <dbReference type="Proteomes" id="UP001501747"/>
    </source>
</evidence>
<keyword evidence="10" id="KW-1185">Reference proteome</keyword>
<keyword evidence="4" id="KW-1015">Disulfide bond</keyword>
<evidence type="ECO:0000313" key="9">
    <source>
        <dbReference type="EMBL" id="GAA3998488.1"/>
    </source>
</evidence>
<evidence type="ECO:0000259" key="8">
    <source>
        <dbReference type="PROSITE" id="PS51352"/>
    </source>
</evidence>
<dbReference type="PROSITE" id="PS51352">
    <property type="entry name" value="THIOREDOXIN_2"/>
    <property type="match status" value="1"/>
</dbReference>
<evidence type="ECO:0000256" key="1">
    <source>
        <dbReference type="ARBA" id="ARBA00008987"/>
    </source>
</evidence>
<dbReference type="InterPro" id="IPR013766">
    <property type="entry name" value="Thioredoxin_domain"/>
</dbReference>
<dbReference type="Pfam" id="PF00085">
    <property type="entry name" value="Thioredoxin"/>
    <property type="match status" value="1"/>
</dbReference>
<evidence type="ECO:0000256" key="3">
    <source>
        <dbReference type="ARBA" id="ARBA00022982"/>
    </source>
</evidence>
<accession>A0ABP7RJN4</accession>
<dbReference type="NCBIfam" id="TIGR01068">
    <property type="entry name" value="thioredoxin"/>
    <property type="match status" value="1"/>
</dbReference>
<dbReference type="InterPro" id="IPR005746">
    <property type="entry name" value="Thioredoxin"/>
</dbReference>
<comment type="caution">
    <text evidence="9">The sequence shown here is derived from an EMBL/GenBank/DDBJ whole genome shotgun (WGS) entry which is preliminary data.</text>
</comment>
<dbReference type="Proteomes" id="UP001501747">
    <property type="component" value="Unassembled WGS sequence"/>
</dbReference>
<keyword evidence="2" id="KW-0813">Transport</keyword>
<sequence length="112" mass="12156">MSAPAQEHLTAVTDANFEEVVLGSDLPVVVDFWATWCPPCRMIAPVLAEIAAEHAGEVRVVKLNYDENPVVGARYAVMSLPTLLVFDGGELVRRVVGAKPKTRLLKELGITD</sequence>
<dbReference type="PRINTS" id="PR00421">
    <property type="entry name" value="THIOREDOXIN"/>
</dbReference>
<keyword evidence="3" id="KW-0249">Electron transport</keyword>
<dbReference type="SUPFAM" id="SSF52833">
    <property type="entry name" value="Thioredoxin-like"/>
    <property type="match status" value="1"/>
</dbReference>
<reference evidence="10" key="1">
    <citation type="journal article" date="2019" name="Int. J. Syst. Evol. Microbiol.">
        <title>The Global Catalogue of Microorganisms (GCM) 10K type strain sequencing project: providing services to taxonomists for standard genome sequencing and annotation.</title>
        <authorList>
            <consortium name="The Broad Institute Genomics Platform"/>
            <consortium name="The Broad Institute Genome Sequencing Center for Infectious Disease"/>
            <person name="Wu L."/>
            <person name="Ma J."/>
        </authorList>
    </citation>
    <scope>NUCLEOTIDE SEQUENCE [LARGE SCALE GENOMIC DNA]</scope>
    <source>
        <strain evidence="10">JCM 17342</strain>
    </source>
</reference>
<keyword evidence="5" id="KW-0676">Redox-active center</keyword>
<dbReference type="RefSeq" id="WP_344872630.1">
    <property type="nucleotide sequence ID" value="NZ_BAABAL010000005.1"/>
</dbReference>
<evidence type="ECO:0000256" key="7">
    <source>
        <dbReference type="PIRNR" id="PIRNR000077"/>
    </source>
</evidence>
<organism evidence="9 10">
    <name type="scientific">Allokutzneria multivorans</name>
    <dbReference type="NCBI Taxonomy" id="1142134"/>
    <lineage>
        <taxon>Bacteria</taxon>
        <taxon>Bacillati</taxon>
        <taxon>Actinomycetota</taxon>
        <taxon>Actinomycetes</taxon>
        <taxon>Pseudonocardiales</taxon>
        <taxon>Pseudonocardiaceae</taxon>
        <taxon>Allokutzneria</taxon>
    </lineage>
</organism>
<protein>
    <recommendedName>
        <fullName evidence="6 7">Thioredoxin</fullName>
    </recommendedName>
</protein>
<dbReference type="CDD" id="cd02947">
    <property type="entry name" value="TRX_family"/>
    <property type="match status" value="1"/>
</dbReference>
<gene>
    <name evidence="9" type="primary">trxA_2</name>
    <name evidence="9" type="ORF">GCM10022247_18350</name>
</gene>
<dbReference type="Gene3D" id="3.40.30.10">
    <property type="entry name" value="Glutaredoxin"/>
    <property type="match status" value="1"/>
</dbReference>
<dbReference type="PANTHER" id="PTHR45663">
    <property type="entry name" value="GEO12009P1"/>
    <property type="match status" value="1"/>
</dbReference>
<evidence type="ECO:0000256" key="5">
    <source>
        <dbReference type="ARBA" id="ARBA00023284"/>
    </source>
</evidence>
<dbReference type="InterPro" id="IPR036249">
    <property type="entry name" value="Thioredoxin-like_sf"/>
</dbReference>
<dbReference type="InterPro" id="IPR017937">
    <property type="entry name" value="Thioredoxin_CS"/>
</dbReference>